<evidence type="ECO:0000313" key="16">
    <source>
        <dbReference type="Proteomes" id="UP001500957"/>
    </source>
</evidence>
<feature type="compositionally biased region" description="Acidic residues" evidence="11">
    <location>
        <begin position="420"/>
        <end position="432"/>
    </location>
</feature>
<keyword evidence="8 10" id="KW-0472">Membrane</keyword>
<dbReference type="InterPro" id="IPR016169">
    <property type="entry name" value="FAD-bd_PCMH_sub2"/>
</dbReference>
<comment type="subcellular location">
    <subcellularLocation>
        <location evidence="1">Cell membrane</location>
        <topology evidence="1">Multi-pass membrane protein</topology>
    </subcellularLocation>
</comment>
<feature type="domain" description="CBS" evidence="13">
    <location>
        <begin position="207"/>
        <end position="268"/>
    </location>
</feature>
<feature type="domain" description="CBS" evidence="13">
    <location>
        <begin position="274"/>
        <end position="331"/>
    </location>
</feature>
<dbReference type="SUPFAM" id="SSF54631">
    <property type="entry name" value="CBS-domain pair"/>
    <property type="match status" value="1"/>
</dbReference>
<reference evidence="15 16" key="1">
    <citation type="journal article" date="2019" name="Int. J. Syst. Evol. Microbiol.">
        <title>The Global Catalogue of Microorganisms (GCM) 10K type strain sequencing project: providing services to taxonomists for standard genome sequencing and annotation.</title>
        <authorList>
            <consortium name="The Broad Institute Genomics Platform"/>
            <consortium name="The Broad Institute Genome Sequencing Center for Infectious Disease"/>
            <person name="Wu L."/>
            <person name="Ma J."/>
        </authorList>
    </citation>
    <scope>NUCLEOTIDE SEQUENCE [LARGE SCALE GENOMIC DNA]</scope>
    <source>
        <strain evidence="15 16">JCM 10671</strain>
    </source>
</reference>
<feature type="domain" description="CNNM transmembrane" evidence="14">
    <location>
        <begin position="1"/>
        <end position="188"/>
    </location>
</feature>
<dbReference type="PROSITE" id="PS51371">
    <property type="entry name" value="CBS"/>
    <property type="match status" value="2"/>
</dbReference>
<evidence type="ECO:0000256" key="12">
    <source>
        <dbReference type="SAM" id="Phobius"/>
    </source>
</evidence>
<dbReference type="CDD" id="cd04590">
    <property type="entry name" value="CBS_pair_CorC_HlyC_assoc"/>
    <property type="match status" value="1"/>
</dbReference>
<evidence type="ECO:0000259" key="13">
    <source>
        <dbReference type="PROSITE" id="PS51371"/>
    </source>
</evidence>
<evidence type="ECO:0000256" key="10">
    <source>
        <dbReference type="PROSITE-ProRule" id="PRU01193"/>
    </source>
</evidence>
<dbReference type="Gene3D" id="3.10.580.10">
    <property type="entry name" value="CBS-domain"/>
    <property type="match status" value="1"/>
</dbReference>
<evidence type="ECO:0000256" key="3">
    <source>
        <dbReference type="ARBA" id="ARBA00022475"/>
    </source>
</evidence>
<dbReference type="Pfam" id="PF03471">
    <property type="entry name" value="CorC_HlyC"/>
    <property type="match status" value="1"/>
</dbReference>
<dbReference type="SUPFAM" id="SSF56176">
    <property type="entry name" value="FAD-binding/transporter-associated domain-like"/>
    <property type="match status" value="1"/>
</dbReference>
<evidence type="ECO:0000256" key="6">
    <source>
        <dbReference type="ARBA" id="ARBA00022989"/>
    </source>
</evidence>
<feature type="transmembrane region" description="Helical" evidence="12">
    <location>
        <begin position="121"/>
        <end position="142"/>
    </location>
</feature>
<dbReference type="Gene3D" id="3.30.465.10">
    <property type="match status" value="1"/>
</dbReference>
<organism evidence="15 16">
    <name type="scientific">Sporichthya brevicatena</name>
    <dbReference type="NCBI Taxonomy" id="171442"/>
    <lineage>
        <taxon>Bacteria</taxon>
        <taxon>Bacillati</taxon>
        <taxon>Actinomycetota</taxon>
        <taxon>Actinomycetes</taxon>
        <taxon>Sporichthyales</taxon>
        <taxon>Sporichthyaceae</taxon>
        <taxon>Sporichthya</taxon>
    </lineage>
</organism>
<dbReference type="PANTHER" id="PTHR22777:SF32">
    <property type="entry name" value="UPF0053 INNER MEMBRANE PROTEIN YFJD"/>
    <property type="match status" value="1"/>
</dbReference>
<dbReference type="InterPro" id="IPR000644">
    <property type="entry name" value="CBS_dom"/>
</dbReference>
<feature type="transmembrane region" description="Helical" evidence="12">
    <location>
        <begin position="91"/>
        <end position="109"/>
    </location>
</feature>
<keyword evidence="16" id="KW-1185">Reference proteome</keyword>
<dbReference type="Proteomes" id="UP001500957">
    <property type="component" value="Unassembled WGS sequence"/>
</dbReference>
<dbReference type="SMART" id="SM00116">
    <property type="entry name" value="CBS"/>
    <property type="match status" value="1"/>
</dbReference>
<evidence type="ECO:0000256" key="9">
    <source>
        <dbReference type="PROSITE-ProRule" id="PRU00703"/>
    </source>
</evidence>
<evidence type="ECO:0000256" key="1">
    <source>
        <dbReference type="ARBA" id="ARBA00004651"/>
    </source>
</evidence>
<name>A0ABN1H0M5_9ACTN</name>
<proteinExistence type="inferred from homology"/>
<evidence type="ECO:0000256" key="11">
    <source>
        <dbReference type="SAM" id="MobiDB-lite"/>
    </source>
</evidence>
<comment type="caution">
    <text evidence="15">The sequence shown here is derived from an EMBL/GenBank/DDBJ whole genome shotgun (WGS) entry which is preliminary data.</text>
</comment>
<feature type="region of interest" description="Disordered" evidence="11">
    <location>
        <begin position="418"/>
        <end position="439"/>
    </location>
</feature>
<feature type="transmembrane region" description="Helical" evidence="12">
    <location>
        <begin position="60"/>
        <end position="84"/>
    </location>
</feature>
<evidence type="ECO:0000256" key="7">
    <source>
        <dbReference type="ARBA" id="ARBA00023122"/>
    </source>
</evidence>
<dbReference type="Pfam" id="PF01595">
    <property type="entry name" value="CNNM"/>
    <property type="match status" value="1"/>
</dbReference>
<comment type="similarity">
    <text evidence="2">Belongs to the UPF0053 family.</text>
</comment>
<dbReference type="PROSITE" id="PS51846">
    <property type="entry name" value="CNNM"/>
    <property type="match status" value="1"/>
</dbReference>
<evidence type="ECO:0000256" key="4">
    <source>
        <dbReference type="ARBA" id="ARBA00022692"/>
    </source>
</evidence>
<evidence type="ECO:0000256" key="8">
    <source>
        <dbReference type="ARBA" id="ARBA00023136"/>
    </source>
</evidence>
<evidence type="ECO:0000259" key="14">
    <source>
        <dbReference type="PROSITE" id="PS51846"/>
    </source>
</evidence>
<dbReference type="RefSeq" id="WP_344606246.1">
    <property type="nucleotide sequence ID" value="NZ_BAAAHE010000025.1"/>
</dbReference>
<dbReference type="InterPro" id="IPR036318">
    <property type="entry name" value="FAD-bd_PCMH-like_sf"/>
</dbReference>
<accession>A0ABN1H0M5</accession>
<evidence type="ECO:0000256" key="2">
    <source>
        <dbReference type="ARBA" id="ARBA00006337"/>
    </source>
</evidence>
<dbReference type="Pfam" id="PF00571">
    <property type="entry name" value="CBS"/>
    <property type="match status" value="2"/>
</dbReference>
<protein>
    <submittedName>
        <fullName evidence="15">Hemolysin family protein</fullName>
    </submittedName>
</protein>
<dbReference type="PANTHER" id="PTHR22777">
    <property type="entry name" value="HEMOLYSIN-RELATED"/>
    <property type="match status" value="1"/>
</dbReference>
<keyword evidence="3" id="KW-1003">Cell membrane</keyword>
<keyword evidence="5" id="KW-0677">Repeat</keyword>
<dbReference type="InterPro" id="IPR002550">
    <property type="entry name" value="CNNM"/>
</dbReference>
<dbReference type="InterPro" id="IPR005170">
    <property type="entry name" value="Transptr-assoc_dom"/>
</dbReference>
<gene>
    <name evidence="15" type="ORF">GCM10009547_30590</name>
</gene>
<evidence type="ECO:0000256" key="5">
    <source>
        <dbReference type="ARBA" id="ARBA00022737"/>
    </source>
</evidence>
<dbReference type="InterPro" id="IPR044751">
    <property type="entry name" value="Ion_transp-like_CBS"/>
</dbReference>
<keyword evidence="6 10" id="KW-1133">Transmembrane helix</keyword>
<keyword evidence="7 9" id="KW-0129">CBS domain</keyword>
<evidence type="ECO:0000313" key="15">
    <source>
        <dbReference type="EMBL" id="GAA0625216.1"/>
    </source>
</evidence>
<sequence>MGSDLTLILLAVTLVAVAGAFAAMEAAISRLSRSKVEELARSGRRLGVKLREIADDTPRYLNIALLLRLICELMATAMVAVVALGEIDNKWGAVGLTGGVMVVVSYVVVGVSPRTVGRQNAGAVGLIAAAILPPLAAALGPLPKGLILLGNAVTPGKGFREGPFASEAELRDLVDLAAEESMVIEDDERRMVHSVFELGDTIVREVMVPRTEMVFIEQTKSLRQALSLALRSGFSRIPVVGEGEDDIVGVVYLKDVVRRVHWDREAESLPVSNVMRKAIFVPDSKAVDALLKEMQLTQSHIAILVDEYGGTAGLVTMEDLVEEIVGEIADEYDRERPPVERLDDGSVRVIARLPVEELGEVFEREIEDDEVETVGGLLAKHLGRVPIPGAEVVVEGLRLHAESVGGRRNRITTVLVTVEPEPDPEGSDEGADVAEHEHA</sequence>
<dbReference type="InterPro" id="IPR046342">
    <property type="entry name" value="CBS_dom_sf"/>
</dbReference>
<dbReference type="SMART" id="SM01091">
    <property type="entry name" value="CorC_HlyC"/>
    <property type="match status" value="1"/>
</dbReference>
<dbReference type="EMBL" id="BAAAHE010000025">
    <property type="protein sequence ID" value="GAA0625216.1"/>
    <property type="molecule type" value="Genomic_DNA"/>
</dbReference>
<keyword evidence="4 10" id="KW-0812">Transmembrane</keyword>